<comment type="caution">
    <text evidence="2">The sequence shown here is derived from an EMBL/GenBank/DDBJ whole genome shotgun (WGS) entry which is preliminary data.</text>
</comment>
<comment type="similarity">
    <text evidence="1">Belongs to the ornithine cyclodeaminase/mu-crystallin family.</text>
</comment>
<accession>A0AAW9S936</accession>
<protein>
    <submittedName>
        <fullName evidence="2">Ornithine cyclodeaminase family protein</fullName>
    </submittedName>
</protein>
<dbReference type="PANTHER" id="PTHR13812">
    <property type="entry name" value="KETIMINE REDUCTASE MU-CRYSTALLIN"/>
    <property type="match status" value="1"/>
</dbReference>
<dbReference type="Proteomes" id="UP001403385">
    <property type="component" value="Unassembled WGS sequence"/>
</dbReference>
<dbReference type="NCBIfam" id="NF004793">
    <property type="entry name" value="PRK06141.1"/>
    <property type="match status" value="1"/>
</dbReference>
<proteinExistence type="inferred from homology"/>
<organism evidence="2 3">
    <name type="scientific">Rapidithrix thailandica</name>
    <dbReference type="NCBI Taxonomy" id="413964"/>
    <lineage>
        <taxon>Bacteria</taxon>
        <taxon>Pseudomonadati</taxon>
        <taxon>Bacteroidota</taxon>
        <taxon>Cytophagia</taxon>
        <taxon>Cytophagales</taxon>
        <taxon>Flammeovirgaceae</taxon>
        <taxon>Rapidithrix</taxon>
    </lineage>
</organism>
<dbReference type="GO" id="GO:0019752">
    <property type="term" value="P:carboxylic acid metabolic process"/>
    <property type="evidence" value="ECO:0007669"/>
    <property type="project" value="UniProtKB-ARBA"/>
</dbReference>
<dbReference type="Pfam" id="PF02423">
    <property type="entry name" value="OCD_Mu_crystall"/>
    <property type="match status" value="1"/>
</dbReference>
<dbReference type="PANTHER" id="PTHR13812:SF19">
    <property type="entry name" value="KETIMINE REDUCTASE MU-CRYSTALLIN"/>
    <property type="match status" value="1"/>
</dbReference>
<name>A0AAW9S936_9BACT</name>
<dbReference type="GO" id="GO:0016491">
    <property type="term" value="F:oxidoreductase activity"/>
    <property type="evidence" value="ECO:0007669"/>
    <property type="project" value="UniProtKB-ARBA"/>
</dbReference>
<sequence length="316" mass="34309">MTIPYIDAQQINQSLSFPELIAKLKAAFASEITVPLRHHHDFDNPQEGLDSSLLLMPAWQEGKELGVKIVTISPNNSKYNLPSIHGLYLLFDAHKGTPQAIIEGKALTNKRTAAASALASSFLSKEDSQTLLMLGTGSLAPELVKAHASVRPISKVFVYGRSLAKAQAMAESLKGVAAEVLPIEKYEKVLPEADIISTATLSKTPLIHGIHLKEGQHIDLVGSYKPDMREADDQVMLRGTVYIDNWEGAMKETGDIAIPLSTGILQKKGIQGDLFDLCRGKINGRKEAKAITVFKSVGHALEDLTAAQLLIQSLKQ</sequence>
<dbReference type="Gene3D" id="3.40.50.720">
    <property type="entry name" value="NAD(P)-binding Rossmann-like Domain"/>
    <property type="match status" value="1"/>
</dbReference>
<dbReference type="GO" id="GO:0005737">
    <property type="term" value="C:cytoplasm"/>
    <property type="evidence" value="ECO:0007669"/>
    <property type="project" value="TreeGrafter"/>
</dbReference>
<gene>
    <name evidence="2" type="ORF">AAG747_16315</name>
</gene>
<dbReference type="RefSeq" id="WP_346822268.1">
    <property type="nucleotide sequence ID" value="NZ_JBDKWZ010000009.1"/>
</dbReference>
<dbReference type="EMBL" id="JBDKWZ010000009">
    <property type="protein sequence ID" value="MEN7549489.1"/>
    <property type="molecule type" value="Genomic_DNA"/>
</dbReference>
<dbReference type="FunFam" id="3.40.50.720:FF:000311">
    <property type="entry name" value="Ornithine cyclodeaminase"/>
    <property type="match status" value="1"/>
</dbReference>
<dbReference type="PIRSF" id="PIRSF001439">
    <property type="entry name" value="CryM"/>
    <property type="match status" value="1"/>
</dbReference>
<dbReference type="InterPro" id="IPR003462">
    <property type="entry name" value="ODC_Mu_crystall"/>
</dbReference>
<evidence type="ECO:0000313" key="3">
    <source>
        <dbReference type="Proteomes" id="UP001403385"/>
    </source>
</evidence>
<keyword evidence="3" id="KW-1185">Reference proteome</keyword>
<dbReference type="Gene3D" id="3.30.1780.10">
    <property type="entry name" value="ornithine cyclodeaminase, domain 1"/>
    <property type="match status" value="1"/>
</dbReference>
<dbReference type="InterPro" id="IPR023401">
    <property type="entry name" value="ODC_N"/>
</dbReference>
<evidence type="ECO:0000256" key="1">
    <source>
        <dbReference type="ARBA" id="ARBA00008903"/>
    </source>
</evidence>
<dbReference type="SUPFAM" id="SSF51735">
    <property type="entry name" value="NAD(P)-binding Rossmann-fold domains"/>
    <property type="match status" value="1"/>
</dbReference>
<reference evidence="2 3" key="1">
    <citation type="submission" date="2024-04" db="EMBL/GenBank/DDBJ databases">
        <title>Novel genus in family Flammeovirgaceae.</title>
        <authorList>
            <person name="Nguyen T.H."/>
            <person name="Vuong T.Q."/>
            <person name="Le H."/>
            <person name="Kim S.-G."/>
        </authorList>
    </citation>
    <scope>NUCLEOTIDE SEQUENCE [LARGE SCALE GENOMIC DNA]</scope>
    <source>
        <strain evidence="2 3">JCM 23209</strain>
    </source>
</reference>
<dbReference type="AlphaFoldDB" id="A0AAW9S936"/>
<evidence type="ECO:0000313" key="2">
    <source>
        <dbReference type="EMBL" id="MEN7549489.1"/>
    </source>
</evidence>
<dbReference type="InterPro" id="IPR036291">
    <property type="entry name" value="NAD(P)-bd_dom_sf"/>
</dbReference>